<name>A0AA39SK66_ACESA</name>
<dbReference type="EMBL" id="JAUESC010000003">
    <property type="protein sequence ID" value="KAK0599776.1"/>
    <property type="molecule type" value="Genomic_DNA"/>
</dbReference>
<keyword evidence="3" id="KW-1185">Reference proteome</keyword>
<dbReference type="AlphaFoldDB" id="A0AA39SK66"/>
<proteinExistence type="predicted"/>
<protein>
    <submittedName>
        <fullName evidence="2">Uncharacterized protein</fullName>
    </submittedName>
</protein>
<dbReference type="Proteomes" id="UP001168877">
    <property type="component" value="Unassembled WGS sequence"/>
</dbReference>
<feature type="region of interest" description="Disordered" evidence="1">
    <location>
        <begin position="183"/>
        <end position="233"/>
    </location>
</feature>
<feature type="region of interest" description="Disordered" evidence="1">
    <location>
        <begin position="35"/>
        <end position="63"/>
    </location>
</feature>
<reference evidence="2" key="2">
    <citation type="submission" date="2023-06" db="EMBL/GenBank/DDBJ databases">
        <authorList>
            <person name="Swenson N.G."/>
            <person name="Wegrzyn J.L."/>
            <person name="Mcevoy S.L."/>
        </authorList>
    </citation>
    <scope>NUCLEOTIDE SEQUENCE</scope>
    <source>
        <strain evidence="2">NS2018</strain>
        <tissue evidence="2">Leaf</tissue>
    </source>
</reference>
<accession>A0AA39SK66</accession>
<sequence length="337" mass="36814">MKGIYEAEVTKTKQGIEANQGIDLCIDLRGQDLGGNRHSSGDEGQMHNRENSSRKDASIPDNHTASFPIELKDIFLVSSDPKLNLTSEAPSRGEVPLVEGKENTTAGVDFFKPKLYEGIAPPSFCCCRPLDENDGMMVGVEGSEDTPEDVETGNVNPMLLLEVNDAAGFPVCKVSLRIGIDKKGRNKQSSEGDSSSSGYESDGSSEQDRVCPQAQKEATLEEGEISSPTSFRKQRFLDEGHVAEVTKTKQGIEANQGIDLCIDLRGQDLGGNRHSSGDERQMHNKGNSSRKEASIPDNMGDENQLVDYRGTSYSFLKLDYWICGSGFVVKCFFTCFC</sequence>
<comment type="caution">
    <text evidence="2">The sequence shown here is derived from an EMBL/GenBank/DDBJ whole genome shotgun (WGS) entry which is preliminary data.</text>
</comment>
<gene>
    <name evidence="2" type="ORF">LWI29_008497</name>
</gene>
<feature type="compositionally biased region" description="Basic and acidic residues" evidence="1">
    <location>
        <begin position="39"/>
        <end position="58"/>
    </location>
</feature>
<organism evidence="2 3">
    <name type="scientific">Acer saccharum</name>
    <name type="common">Sugar maple</name>
    <dbReference type="NCBI Taxonomy" id="4024"/>
    <lineage>
        <taxon>Eukaryota</taxon>
        <taxon>Viridiplantae</taxon>
        <taxon>Streptophyta</taxon>
        <taxon>Embryophyta</taxon>
        <taxon>Tracheophyta</taxon>
        <taxon>Spermatophyta</taxon>
        <taxon>Magnoliopsida</taxon>
        <taxon>eudicotyledons</taxon>
        <taxon>Gunneridae</taxon>
        <taxon>Pentapetalae</taxon>
        <taxon>rosids</taxon>
        <taxon>malvids</taxon>
        <taxon>Sapindales</taxon>
        <taxon>Sapindaceae</taxon>
        <taxon>Hippocastanoideae</taxon>
        <taxon>Acereae</taxon>
        <taxon>Acer</taxon>
    </lineage>
</organism>
<feature type="region of interest" description="Disordered" evidence="1">
    <location>
        <begin position="271"/>
        <end position="302"/>
    </location>
</feature>
<evidence type="ECO:0000256" key="1">
    <source>
        <dbReference type="SAM" id="MobiDB-lite"/>
    </source>
</evidence>
<reference evidence="2" key="1">
    <citation type="journal article" date="2022" name="Plant J.">
        <title>Strategies of tolerance reflected in two North American maple genomes.</title>
        <authorList>
            <person name="McEvoy S.L."/>
            <person name="Sezen U.U."/>
            <person name="Trouern-Trend A."/>
            <person name="McMahon S.M."/>
            <person name="Schaberg P.G."/>
            <person name="Yang J."/>
            <person name="Wegrzyn J.L."/>
            <person name="Swenson N.G."/>
        </authorList>
    </citation>
    <scope>NUCLEOTIDE SEQUENCE</scope>
    <source>
        <strain evidence="2">NS2018</strain>
    </source>
</reference>
<feature type="compositionally biased region" description="Low complexity" evidence="1">
    <location>
        <begin position="189"/>
        <end position="204"/>
    </location>
</feature>
<evidence type="ECO:0000313" key="3">
    <source>
        <dbReference type="Proteomes" id="UP001168877"/>
    </source>
</evidence>
<evidence type="ECO:0000313" key="2">
    <source>
        <dbReference type="EMBL" id="KAK0599776.1"/>
    </source>
</evidence>